<comment type="caution">
    <text evidence="1">The sequence shown here is derived from an EMBL/GenBank/DDBJ whole genome shotgun (WGS) entry which is preliminary data.</text>
</comment>
<name>A0A0L1KGN1_9SPHN</name>
<dbReference type="AlphaFoldDB" id="A0A0L1KGN1"/>
<reference evidence="1" key="1">
    <citation type="submission" date="2015-02" db="EMBL/GenBank/DDBJ databases">
        <authorList>
            <person name="Chooi Y.-H."/>
        </authorList>
    </citation>
    <scope>NUCLEOTIDE SEQUENCE [LARGE SCALE GENOMIC DNA]</scope>
    <source>
        <strain evidence="1">LAMA 915</strain>
    </source>
</reference>
<gene>
    <name evidence="1" type="ORF">J121_974</name>
</gene>
<dbReference type="PATRIC" id="fig|1306953.7.peg.999"/>
<accession>A0A0L1KGN1</accession>
<dbReference type="Proteomes" id="UP000037446">
    <property type="component" value="Unassembled WGS sequence"/>
</dbReference>
<evidence type="ECO:0000313" key="2">
    <source>
        <dbReference type="Proteomes" id="UP000037446"/>
    </source>
</evidence>
<protein>
    <submittedName>
        <fullName evidence="1">Uncharacterized protein</fullName>
    </submittedName>
</protein>
<dbReference type="STRING" id="1306953.J121_974"/>
<dbReference type="EMBL" id="JYNE01000018">
    <property type="protein sequence ID" value="KNH03009.1"/>
    <property type="molecule type" value="Genomic_DNA"/>
</dbReference>
<evidence type="ECO:0000313" key="1">
    <source>
        <dbReference type="EMBL" id="KNH03009.1"/>
    </source>
</evidence>
<organism evidence="1 2">
    <name type="scientific">Qipengyuania citrea LAMA 915</name>
    <dbReference type="NCBI Taxonomy" id="1306953"/>
    <lineage>
        <taxon>Bacteria</taxon>
        <taxon>Pseudomonadati</taxon>
        <taxon>Pseudomonadota</taxon>
        <taxon>Alphaproteobacteria</taxon>
        <taxon>Sphingomonadales</taxon>
        <taxon>Erythrobacteraceae</taxon>
        <taxon>Qipengyuania</taxon>
    </lineage>
</organism>
<sequence>MSFSPIRPATIACGGLPRCGVGRTLHSVNVVRNSRAALSLRCLAYPPCHSRGWENAWSMGLCGGSPHG</sequence>
<proteinExistence type="predicted"/>